<dbReference type="SUPFAM" id="SSF52540">
    <property type="entry name" value="P-loop containing nucleoside triphosphate hydrolases"/>
    <property type="match status" value="1"/>
</dbReference>
<dbReference type="Gramene" id="TraesCS3B03G1390000.1">
    <property type="protein sequence ID" value="TraesCS3B03G1390000.1.CDS"/>
    <property type="gene ID" value="TraesCS3B03G1390000"/>
</dbReference>
<feature type="transmembrane region" description="Helical" evidence="1">
    <location>
        <begin position="59"/>
        <end position="79"/>
    </location>
</feature>
<dbReference type="Gene3D" id="3.40.50.300">
    <property type="entry name" value="P-loop containing nucleotide triphosphate hydrolases"/>
    <property type="match status" value="1"/>
</dbReference>
<keyword evidence="1" id="KW-0812">Transmembrane</keyword>
<name>A0A3B6FXK8_WHEAT</name>
<sequence length="537" mass="61000">MDVGWRKRAEAVMDLGSRKNWGVYTGIFIVLMLVIPAIPHDEDYHDFADQRTLFLGIPNTLNVISIIPFIFVGLAGLILNHCESSQRGLYTIFFAGVSVVGFGSFFYHLNPKNDSLFWDTLPMMVTFTSFEAIFIIERFDDLAGTKSFASTSYWLCAAGFYVLARVQEVADKPIYTWTLHIVSGHTLGHLCAAMVPLFYILLLEKRTRPIQPERHMILVHHQLKLAFMVCLLVPKMICLWMPKLQVSAIMYEISILMWEFSARYVANQAKTSEERGMLETPIRARQIVPRVRGLYGMDIYKNKVLEFLQSERSDESIFGLWGTSGVGKTRLLSLIADSFADSFHHVIFLDGGSSVRVMQNHFAYFLKLDWETISLLEEHYRAKIIMEYLEHVSFLVLLDDVQDEVYPDLTAVGLPMALGHRQKVILTSRSQVACARMGCTISNTLEMKCLGDEDAWSLFEYNAGVKITEADTEIYEYAKKMVSACGGLPRAICAIGIGVAGATCRGKHPDDWWFTYKRFKAKNLPPERMEEIVPVLV</sequence>
<keyword evidence="1" id="KW-0472">Membrane</keyword>
<evidence type="ECO:0000313" key="4">
    <source>
        <dbReference type="Proteomes" id="UP000019116"/>
    </source>
</evidence>
<dbReference type="InterPro" id="IPR002182">
    <property type="entry name" value="NB-ARC"/>
</dbReference>
<organism evidence="3">
    <name type="scientific">Triticum aestivum</name>
    <name type="common">Wheat</name>
    <dbReference type="NCBI Taxonomy" id="4565"/>
    <lineage>
        <taxon>Eukaryota</taxon>
        <taxon>Viridiplantae</taxon>
        <taxon>Streptophyta</taxon>
        <taxon>Embryophyta</taxon>
        <taxon>Tracheophyta</taxon>
        <taxon>Spermatophyta</taxon>
        <taxon>Magnoliopsida</taxon>
        <taxon>Liliopsida</taxon>
        <taxon>Poales</taxon>
        <taxon>Poaceae</taxon>
        <taxon>BOP clade</taxon>
        <taxon>Pooideae</taxon>
        <taxon>Triticodae</taxon>
        <taxon>Triticeae</taxon>
        <taxon>Triticinae</taxon>
        <taxon>Triticum</taxon>
    </lineage>
</organism>
<feature type="domain" description="NB-ARC" evidence="2">
    <location>
        <begin position="301"/>
        <end position="463"/>
    </location>
</feature>
<dbReference type="Gramene" id="TraesLAC3B03G01716240.1">
    <property type="protein sequence ID" value="TraesLAC3B03G01716240.1"/>
    <property type="gene ID" value="TraesLAC3B03G01716240"/>
</dbReference>
<keyword evidence="4" id="KW-1185">Reference proteome</keyword>
<feature type="transmembrane region" description="Helical" evidence="1">
    <location>
        <begin position="148"/>
        <end position="166"/>
    </location>
</feature>
<dbReference type="InterPro" id="IPR042197">
    <property type="entry name" value="Apaf_helical"/>
</dbReference>
<gene>
    <name evidence="3" type="primary">LOC123072567</name>
</gene>
<keyword evidence="1" id="KW-1133">Transmembrane helix</keyword>
<dbReference type="Gramene" id="TraesSYM3B03G01798140.2">
    <property type="protein sequence ID" value="TraesSYM3B03G01798140.2"/>
    <property type="gene ID" value="TraesSYM3B03G01798140"/>
</dbReference>
<dbReference type="Gramene" id="TraesPARA_EIv1.0_0911840.1">
    <property type="protein sequence ID" value="TraesPARA_EIv1.0_0911840.1.CDS"/>
    <property type="gene ID" value="TraesPARA_EIv1.0_0911840"/>
</dbReference>
<dbReference type="Gramene" id="TraesCAD_scaffold_028313_01G000100.1">
    <property type="protein sequence ID" value="TraesCAD_scaffold_028313_01G000100.1"/>
    <property type="gene ID" value="TraesCAD_scaffold_028313_01G000100"/>
</dbReference>
<dbReference type="Gramene" id="TraesMAC3B03G01774610.3">
    <property type="protein sequence ID" value="TraesMAC3B03G01774610.3"/>
    <property type="gene ID" value="TraesMAC3B03G01774610"/>
</dbReference>
<dbReference type="Proteomes" id="UP000019116">
    <property type="component" value="Chromosome 3B"/>
</dbReference>
<dbReference type="Pfam" id="PF00931">
    <property type="entry name" value="NB-ARC"/>
    <property type="match status" value="1"/>
</dbReference>
<dbReference type="OrthoDB" id="611257at2759"/>
<proteinExistence type="predicted"/>
<dbReference type="OMA" id="ARMGCTI"/>
<dbReference type="Gramene" id="TraesJUL3B03G01789880.1">
    <property type="protein sequence ID" value="TraesJUL3B03G01789880.1"/>
    <property type="gene ID" value="TraesJUL3B03G01789880"/>
</dbReference>
<dbReference type="Gramene" id="TraesWEE_scaffold_050827_01G000200.1">
    <property type="protein sequence ID" value="TraesWEE_scaffold_050827_01G000200.1"/>
    <property type="gene ID" value="TraesWEE_scaffold_050827_01G000200"/>
</dbReference>
<dbReference type="Gramene" id="TraesRN3B0101396300.1">
    <property type="protein sequence ID" value="TraesRN3B0101396300.1"/>
    <property type="gene ID" value="TraesRN3B0101396300"/>
</dbReference>
<dbReference type="Gramene" id="TraesPARA_EIv1.0_0911840.3">
    <property type="protein sequence ID" value="TraesPARA_EIv1.0_0911840.3.CDS"/>
    <property type="gene ID" value="TraesPARA_EIv1.0_0911840"/>
</dbReference>
<dbReference type="Gramene" id="TraesJAG3B03G01782100.1">
    <property type="protein sequence ID" value="TraesJAG3B03G01782100.1"/>
    <property type="gene ID" value="TraesJAG3B03G01782100"/>
</dbReference>
<dbReference type="STRING" id="4565.A0A3B6FXK8"/>
<feature type="transmembrane region" description="Helical" evidence="1">
    <location>
        <begin position="223"/>
        <end position="242"/>
    </location>
</feature>
<dbReference type="GO" id="GO:0043531">
    <property type="term" value="F:ADP binding"/>
    <property type="evidence" value="ECO:0007669"/>
    <property type="project" value="InterPro"/>
</dbReference>
<dbReference type="PANTHER" id="PTHR34368">
    <property type="entry name" value="OS01G0962200 PROTEIN"/>
    <property type="match status" value="1"/>
</dbReference>
<feature type="transmembrane region" description="Helical" evidence="1">
    <location>
        <begin position="186"/>
        <end position="203"/>
    </location>
</feature>
<dbReference type="Gramene" id="TraesCLE_scaffold_037447_01G000200.1">
    <property type="protein sequence ID" value="TraesCLE_scaffold_037447_01G000200.1"/>
    <property type="gene ID" value="TraesCLE_scaffold_037447_01G000200"/>
</dbReference>
<protein>
    <recommendedName>
        <fullName evidence="2">NB-ARC domain-containing protein</fullName>
    </recommendedName>
</protein>
<reference evidence="3" key="2">
    <citation type="submission" date="2018-10" db="UniProtKB">
        <authorList>
            <consortium name="EnsemblPlants"/>
        </authorList>
    </citation>
    <scope>IDENTIFICATION</scope>
</reference>
<dbReference type="Gramene" id="TraesARI3B03G01805070.1">
    <property type="protein sequence ID" value="TraesARI3B03G01805070.1"/>
    <property type="gene ID" value="TraesARI3B03G01805070"/>
</dbReference>
<feature type="transmembrane region" description="Helical" evidence="1">
    <location>
        <begin position="21"/>
        <end position="39"/>
    </location>
</feature>
<dbReference type="AlphaFoldDB" id="A0A3B6FXK8"/>
<dbReference type="RefSeq" id="XP_044352079.1">
    <property type="nucleotide sequence ID" value="XM_044496144.1"/>
</dbReference>
<dbReference type="Gramene" id="TraesCS3B02G557200.1">
    <property type="protein sequence ID" value="TraesCS3B02G557200.1"/>
    <property type="gene ID" value="TraesCS3B02G557200"/>
</dbReference>
<accession>A0A3B6FXK8</accession>
<evidence type="ECO:0000313" key="3">
    <source>
        <dbReference type="EnsemblPlants" id="TraesCS3B02G557200.1"/>
    </source>
</evidence>
<dbReference type="Gramene" id="TraesNOR3B03G01799140.1">
    <property type="protein sequence ID" value="TraesNOR3B03G01799140.1"/>
    <property type="gene ID" value="TraesNOR3B03G01799140"/>
</dbReference>
<dbReference type="InterPro" id="IPR027417">
    <property type="entry name" value="P-loop_NTPase"/>
</dbReference>
<dbReference type="PaxDb" id="4565-Traes_3B_706A56165.1"/>
<dbReference type="Gramene" id="TraesMAC3B03G01774610.1">
    <property type="protein sequence ID" value="TraesMAC3B03G01774610.1"/>
    <property type="gene ID" value="TraesMAC3B03G01774610"/>
</dbReference>
<evidence type="ECO:0000259" key="2">
    <source>
        <dbReference type="Pfam" id="PF00931"/>
    </source>
</evidence>
<dbReference type="PANTHER" id="PTHR34368:SF1">
    <property type="entry name" value="OS01G0962200 PROTEIN"/>
    <property type="match status" value="1"/>
</dbReference>
<reference evidence="3" key="1">
    <citation type="submission" date="2018-08" db="EMBL/GenBank/DDBJ databases">
        <authorList>
            <person name="Rossello M."/>
        </authorList>
    </citation>
    <scope>NUCLEOTIDE SEQUENCE [LARGE SCALE GENOMIC DNA]</scope>
    <source>
        <strain evidence="3">cv. Chinese Spring</strain>
    </source>
</reference>
<dbReference type="SMR" id="A0A3B6FXK8"/>
<feature type="transmembrane region" description="Helical" evidence="1">
    <location>
        <begin position="88"/>
        <end position="109"/>
    </location>
</feature>
<feature type="transmembrane region" description="Helical" evidence="1">
    <location>
        <begin position="115"/>
        <end position="136"/>
    </location>
</feature>
<dbReference type="PRINTS" id="PR00364">
    <property type="entry name" value="DISEASERSIST"/>
</dbReference>
<dbReference type="EnsemblPlants" id="TraesCS3B02G557200.1">
    <property type="protein sequence ID" value="TraesCS3B02G557200.1"/>
    <property type="gene ID" value="TraesCS3B02G557200"/>
</dbReference>
<dbReference type="RefSeq" id="XP_044352080.1">
    <property type="nucleotide sequence ID" value="XM_044496145.1"/>
</dbReference>
<dbReference type="Gene3D" id="1.10.8.430">
    <property type="entry name" value="Helical domain of apoptotic protease-activating factors"/>
    <property type="match status" value="1"/>
</dbReference>
<evidence type="ECO:0000256" key="1">
    <source>
        <dbReference type="SAM" id="Phobius"/>
    </source>
</evidence>
<dbReference type="GeneID" id="123072567"/>
<dbReference type="Gramene" id="TraesLDM3B03G01772860.2">
    <property type="protein sequence ID" value="TraesLDM3B03G01772860.2"/>
    <property type="gene ID" value="TraesLDM3B03G01772860"/>
</dbReference>
<dbReference type="Gramene" id="TraesROB_scaffold_044429_01G000100.1">
    <property type="protein sequence ID" value="TraesROB_scaffold_044429_01G000100.1"/>
    <property type="gene ID" value="TraesROB_scaffold_044429_01G000100"/>
</dbReference>